<dbReference type="InterPro" id="IPR039420">
    <property type="entry name" value="WalR-like"/>
</dbReference>
<dbReference type="InterPro" id="IPR001789">
    <property type="entry name" value="Sig_transdc_resp-reg_receiver"/>
</dbReference>
<keyword evidence="1 6" id="KW-0597">Phosphoprotein</keyword>
<accession>A0A2S7WWF2</accession>
<dbReference type="Pfam" id="PF00072">
    <property type="entry name" value="Response_reg"/>
    <property type="match status" value="1"/>
</dbReference>
<evidence type="ECO:0000313" key="9">
    <source>
        <dbReference type="EMBL" id="PQJ81898.1"/>
    </source>
</evidence>
<reference evidence="9 10" key="1">
    <citation type="submission" date="2016-12" db="EMBL/GenBank/DDBJ databases">
        <title>Trade-off between light-utilization and light-protection in marine flavobacteria.</title>
        <authorList>
            <person name="Kumagai Y."/>
            <person name="Yoshizawa S."/>
            <person name="Kogure K."/>
            <person name="Iwasaki W."/>
        </authorList>
    </citation>
    <scope>NUCLEOTIDE SEQUENCE [LARGE SCALE GENOMIC DNA]</scope>
    <source>
        <strain evidence="9 10">ATCC 43844</strain>
    </source>
</reference>
<keyword evidence="5" id="KW-0804">Transcription</keyword>
<evidence type="ECO:0000256" key="5">
    <source>
        <dbReference type="ARBA" id="ARBA00023163"/>
    </source>
</evidence>
<protein>
    <recommendedName>
        <fullName evidence="11">DNA-binding response regulator</fullName>
    </recommendedName>
</protein>
<dbReference type="InterPro" id="IPR036388">
    <property type="entry name" value="WH-like_DNA-bd_sf"/>
</dbReference>
<evidence type="ECO:0000259" key="8">
    <source>
        <dbReference type="PROSITE" id="PS50110"/>
    </source>
</evidence>
<dbReference type="RefSeq" id="WP_105020469.1">
    <property type="nucleotide sequence ID" value="NZ_MSCM01000001.1"/>
</dbReference>
<evidence type="ECO:0000256" key="2">
    <source>
        <dbReference type="ARBA" id="ARBA00023012"/>
    </source>
</evidence>
<dbReference type="InterPro" id="IPR000792">
    <property type="entry name" value="Tscrpt_reg_LuxR_C"/>
</dbReference>
<dbReference type="GO" id="GO:0000156">
    <property type="term" value="F:phosphorelay response regulator activity"/>
    <property type="evidence" value="ECO:0007669"/>
    <property type="project" value="TreeGrafter"/>
</dbReference>
<evidence type="ECO:0008006" key="11">
    <source>
        <dbReference type="Google" id="ProtNLM"/>
    </source>
</evidence>
<keyword evidence="10" id="KW-1185">Reference proteome</keyword>
<dbReference type="SUPFAM" id="SSF46894">
    <property type="entry name" value="C-terminal effector domain of the bipartite response regulators"/>
    <property type="match status" value="1"/>
</dbReference>
<dbReference type="SMART" id="SM00448">
    <property type="entry name" value="REC"/>
    <property type="match status" value="1"/>
</dbReference>
<dbReference type="PANTHER" id="PTHR48111">
    <property type="entry name" value="REGULATOR OF RPOS"/>
    <property type="match status" value="1"/>
</dbReference>
<name>A0A2S7WWF2_9FLAO</name>
<feature type="domain" description="HTH luxR-type" evidence="7">
    <location>
        <begin position="135"/>
        <end position="200"/>
    </location>
</feature>
<proteinExistence type="predicted"/>
<dbReference type="PANTHER" id="PTHR48111:SF1">
    <property type="entry name" value="TWO-COMPONENT RESPONSE REGULATOR ORR33"/>
    <property type="match status" value="1"/>
</dbReference>
<gene>
    <name evidence="9" type="ORF">BTO16_04630</name>
</gene>
<dbReference type="PRINTS" id="PR00038">
    <property type="entry name" value="HTHLUXR"/>
</dbReference>
<dbReference type="PROSITE" id="PS50110">
    <property type="entry name" value="RESPONSE_REGULATORY"/>
    <property type="match status" value="1"/>
</dbReference>
<dbReference type="Proteomes" id="UP000239068">
    <property type="component" value="Unassembled WGS sequence"/>
</dbReference>
<dbReference type="CDD" id="cd06170">
    <property type="entry name" value="LuxR_C_like"/>
    <property type="match status" value="1"/>
</dbReference>
<dbReference type="GO" id="GO:0000976">
    <property type="term" value="F:transcription cis-regulatory region binding"/>
    <property type="evidence" value="ECO:0007669"/>
    <property type="project" value="TreeGrafter"/>
</dbReference>
<dbReference type="Gene3D" id="3.40.50.2300">
    <property type="match status" value="1"/>
</dbReference>
<dbReference type="PROSITE" id="PS00622">
    <property type="entry name" value="HTH_LUXR_1"/>
    <property type="match status" value="1"/>
</dbReference>
<dbReference type="SUPFAM" id="SSF52172">
    <property type="entry name" value="CheY-like"/>
    <property type="match status" value="1"/>
</dbReference>
<evidence type="ECO:0000259" key="7">
    <source>
        <dbReference type="PROSITE" id="PS50043"/>
    </source>
</evidence>
<dbReference type="InterPro" id="IPR011006">
    <property type="entry name" value="CheY-like_superfamily"/>
</dbReference>
<dbReference type="PROSITE" id="PS50043">
    <property type="entry name" value="HTH_LUXR_2"/>
    <property type="match status" value="1"/>
</dbReference>
<keyword evidence="4" id="KW-0238">DNA-binding</keyword>
<organism evidence="9 10">
    <name type="scientific">Polaribacter glomeratus</name>
    <dbReference type="NCBI Taxonomy" id="102"/>
    <lineage>
        <taxon>Bacteria</taxon>
        <taxon>Pseudomonadati</taxon>
        <taxon>Bacteroidota</taxon>
        <taxon>Flavobacteriia</taxon>
        <taxon>Flavobacteriales</taxon>
        <taxon>Flavobacteriaceae</taxon>
    </lineage>
</organism>
<keyword evidence="3" id="KW-0805">Transcription regulation</keyword>
<evidence type="ECO:0000256" key="4">
    <source>
        <dbReference type="ARBA" id="ARBA00023125"/>
    </source>
</evidence>
<dbReference type="InterPro" id="IPR016032">
    <property type="entry name" value="Sig_transdc_resp-reg_C-effctor"/>
</dbReference>
<dbReference type="Pfam" id="PF00196">
    <property type="entry name" value="GerE"/>
    <property type="match status" value="1"/>
</dbReference>
<dbReference type="EMBL" id="MSCM01000001">
    <property type="protein sequence ID" value="PQJ81898.1"/>
    <property type="molecule type" value="Genomic_DNA"/>
</dbReference>
<feature type="domain" description="Response regulatory" evidence="8">
    <location>
        <begin position="4"/>
        <end position="117"/>
    </location>
</feature>
<dbReference type="GO" id="GO:0005829">
    <property type="term" value="C:cytosol"/>
    <property type="evidence" value="ECO:0007669"/>
    <property type="project" value="TreeGrafter"/>
</dbReference>
<comment type="caution">
    <text evidence="9">The sequence shown here is derived from an EMBL/GenBank/DDBJ whole genome shotgun (WGS) entry which is preliminary data.</text>
</comment>
<dbReference type="GO" id="GO:0032993">
    <property type="term" value="C:protein-DNA complex"/>
    <property type="evidence" value="ECO:0007669"/>
    <property type="project" value="TreeGrafter"/>
</dbReference>
<evidence type="ECO:0000256" key="1">
    <source>
        <dbReference type="ARBA" id="ARBA00022553"/>
    </source>
</evidence>
<dbReference type="SMART" id="SM00421">
    <property type="entry name" value="HTH_LUXR"/>
    <property type="match status" value="1"/>
</dbReference>
<evidence type="ECO:0000313" key="10">
    <source>
        <dbReference type="Proteomes" id="UP000239068"/>
    </source>
</evidence>
<evidence type="ECO:0000256" key="6">
    <source>
        <dbReference type="PROSITE-ProRule" id="PRU00169"/>
    </source>
</evidence>
<dbReference type="Gene3D" id="1.10.10.10">
    <property type="entry name" value="Winged helix-like DNA-binding domain superfamily/Winged helix DNA-binding domain"/>
    <property type="match status" value="1"/>
</dbReference>
<keyword evidence="2" id="KW-0902">Two-component regulatory system</keyword>
<feature type="modified residue" description="4-aspartylphosphate" evidence="6">
    <location>
        <position position="53"/>
    </location>
</feature>
<sequence length="201" mass="22725">MLSNIVIIEDELFVVMHLSKLIKSLGYKIVGTYHSAEDFLDETDWNFDLALIDIFLAGKLTGIDAAKVLTKKQKPFIFLTANQDTKTINKAAKLAPEAYLSKPFQVAEIEAALTIFKLKKNPSILYSFYIFLTDNIYTTFPLTLREVDVLKSLVVDPSNAVIAEKLFISENTVKSHSRNLCKKFNVLSKAELIKTIKNIFK</sequence>
<dbReference type="OrthoDB" id="2962330at2"/>
<evidence type="ECO:0000256" key="3">
    <source>
        <dbReference type="ARBA" id="ARBA00023015"/>
    </source>
</evidence>
<dbReference type="AlphaFoldDB" id="A0A2S7WWF2"/>
<dbReference type="GO" id="GO:0006355">
    <property type="term" value="P:regulation of DNA-templated transcription"/>
    <property type="evidence" value="ECO:0007669"/>
    <property type="project" value="InterPro"/>
</dbReference>